<name>A0A158G152_CABSO</name>
<evidence type="ECO:0000256" key="2">
    <source>
        <dbReference type="ARBA" id="ARBA00005979"/>
    </source>
</evidence>
<dbReference type="AlphaFoldDB" id="A0A158G152"/>
<proteinExistence type="inferred from homology"/>
<dbReference type="Gene3D" id="3.20.20.70">
    <property type="entry name" value="Aldolase class I"/>
    <property type="match status" value="1"/>
</dbReference>
<dbReference type="GO" id="GO:0016628">
    <property type="term" value="F:oxidoreductase activity, acting on the CH-CH group of donors, NAD or NADP as acceptor"/>
    <property type="evidence" value="ECO:0007669"/>
    <property type="project" value="UniProtKB-ARBA"/>
</dbReference>
<evidence type="ECO:0000256" key="3">
    <source>
        <dbReference type="ARBA" id="ARBA00023002"/>
    </source>
</evidence>
<dbReference type="Pfam" id="PF00724">
    <property type="entry name" value="Oxidored_FMN"/>
    <property type="match status" value="1"/>
</dbReference>
<reference evidence="5 6" key="1">
    <citation type="submission" date="2016-01" db="EMBL/GenBank/DDBJ databases">
        <authorList>
            <person name="Oliw E.H."/>
        </authorList>
    </citation>
    <scope>NUCLEOTIDE SEQUENCE [LARGE SCALE GENOMIC DNA]</scope>
    <source>
        <strain evidence="5">LMG 22029</strain>
    </source>
</reference>
<dbReference type="InterPro" id="IPR045247">
    <property type="entry name" value="Oye-like"/>
</dbReference>
<dbReference type="FunFam" id="3.20.20.70:FF:000059">
    <property type="entry name" value="N-ethylmaleimide reductase, FMN-linked"/>
    <property type="match status" value="1"/>
</dbReference>
<dbReference type="Proteomes" id="UP000054893">
    <property type="component" value="Unassembled WGS sequence"/>
</dbReference>
<sequence length="368" mass="39361">MSQLFTSTNIGPYTLSHRIVMAPLTRMRSGPGDVPGDLMREYYAQRATQGGLIVAEATPISPGAIGYLGAPGIYADEQVAGWTKVVDAVHAKGSRIFLQLFHAGRQSHIDLTPNGEAPIAPSALPSDGFAYTAEGWKATSMPRALETHEIAGIVEEFRRAAERALNAGFDGVEIHGANGYLPDQFLQDGSNKRTDEYGGSIENRARFLLEITQAAVSVWGGERVAVRLGPSGTWGGMSDSDPNATFGYAADQLNRFGLAYLHLIEPRIKGSELVSEGLAPVASRHLRKIFKGPIIAAGGFTPESAEHILGEGSADLVAFGRHFISNPDLPERVRKGLPLNAYDRDTFYGGDARGYTDYASADEAAVAA</sequence>
<organism evidence="5 6">
    <name type="scientific">Caballeronia sordidicola</name>
    <name type="common">Burkholderia sordidicola</name>
    <dbReference type="NCBI Taxonomy" id="196367"/>
    <lineage>
        <taxon>Bacteria</taxon>
        <taxon>Pseudomonadati</taxon>
        <taxon>Pseudomonadota</taxon>
        <taxon>Betaproteobacteria</taxon>
        <taxon>Burkholderiales</taxon>
        <taxon>Burkholderiaceae</taxon>
        <taxon>Caballeronia</taxon>
    </lineage>
</organism>
<gene>
    <name evidence="5" type="ORF">AWB64_02098</name>
</gene>
<dbReference type="InterPro" id="IPR013785">
    <property type="entry name" value="Aldolase_TIM"/>
</dbReference>
<dbReference type="CDD" id="cd02933">
    <property type="entry name" value="OYE_like_FMN"/>
    <property type="match status" value="1"/>
</dbReference>
<dbReference type="GO" id="GO:0005829">
    <property type="term" value="C:cytosol"/>
    <property type="evidence" value="ECO:0007669"/>
    <property type="project" value="UniProtKB-ARBA"/>
</dbReference>
<comment type="similarity">
    <text evidence="2">Belongs to the NADH:flavin oxidoreductase/NADH oxidase family.</text>
</comment>
<keyword evidence="3" id="KW-0560">Oxidoreductase</keyword>
<dbReference type="OrthoDB" id="8985337at2"/>
<protein>
    <submittedName>
        <fullName evidence="5">NADH-flavin oxidoreductase/NADH oxidase</fullName>
    </submittedName>
</protein>
<evidence type="ECO:0000313" key="6">
    <source>
        <dbReference type="Proteomes" id="UP000054893"/>
    </source>
</evidence>
<dbReference type="GO" id="GO:0010181">
    <property type="term" value="F:FMN binding"/>
    <property type="evidence" value="ECO:0007669"/>
    <property type="project" value="InterPro"/>
</dbReference>
<dbReference type="RefSeq" id="WP_060818601.1">
    <property type="nucleotide sequence ID" value="NZ_FCOC02000004.1"/>
</dbReference>
<evidence type="ECO:0000259" key="4">
    <source>
        <dbReference type="Pfam" id="PF00724"/>
    </source>
</evidence>
<evidence type="ECO:0000256" key="1">
    <source>
        <dbReference type="ARBA" id="ARBA00001917"/>
    </source>
</evidence>
<dbReference type="EMBL" id="FCOC02000004">
    <property type="protein sequence ID" value="SAL25795.1"/>
    <property type="molecule type" value="Genomic_DNA"/>
</dbReference>
<feature type="domain" description="NADH:flavin oxidoreductase/NADH oxidase N-terminal" evidence="4">
    <location>
        <begin position="3"/>
        <end position="340"/>
    </location>
</feature>
<comment type="cofactor">
    <cofactor evidence="1">
        <name>FMN</name>
        <dbReference type="ChEBI" id="CHEBI:58210"/>
    </cofactor>
</comment>
<evidence type="ECO:0000313" key="5">
    <source>
        <dbReference type="EMBL" id="SAL25795.1"/>
    </source>
</evidence>
<dbReference type="PANTHER" id="PTHR22893">
    <property type="entry name" value="NADH OXIDOREDUCTASE-RELATED"/>
    <property type="match status" value="1"/>
</dbReference>
<dbReference type="SUPFAM" id="SSF51395">
    <property type="entry name" value="FMN-linked oxidoreductases"/>
    <property type="match status" value="1"/>
</dbReference>
<dbReference type="PANTHER" id="PTHR22893:SF91">
    <property type="entry name" value="NADPH DEHYDROGENASE 2-RELATED"/>
    <property type="match status" value="1"/>
</dbReference>
<dbReference type="InterPro" id="IPR001155">
    <property type="entry name" value="OxRdtase_FMN_N"/>
</dbReference>
<accession>A0A158G152</accession>